<dbReference type="InterPro" id="IPR001202">
    <property type="entry name" value="WW_dom"/>
</dbReference>
<feature type="compositionally biased region" description="Basic and acidic residues" evidence="4">
    <location>
        <begin position="707"/>
        <end position="716"/>
    </location>
</feature>
<evidence type="ECO:0000259" key="5">
    <source>
        <dbReference type="PROSITE" id="PS50020"/>
    </source>
</evidence>
<feature type="compositionally biased region" description="Polar residues" evidence="4">
    <location>
        <begin position="177"/>
        <end position="196"/>
    </location>
</feature>
<feature type="region of interest" description="Disordered" evidence="4">
    <location>
        <begin position="119"/>
        <end position="160"/>
    </location>
</feature>
<feature type="compositionally biased region" description="Polar residues" evidence="4">
    <location>
        <begin position="1012"/>
        <end position="1022"/>
    </location>
</feature>
<feature type="domain" description="PDZ" evidence="6">
    <location>
        <begin position="21"/>
        <end position="99"/>
    </location>
</feature>
<dbReference type="InterPro" id="IPR036034">
    <property type="entry name" value="PDZ_sf"/>
</dbReference>
<evidence type="ECO:0000256" key="4">
    <source>
        <dbReference type="SAM" id="MobiDB-lite"/>
    </source>
</evidence>
<sequence>MSMDEGESVESLISRRRAAQTVEIRGCKSQGLGIRIVGGRNMTLADGRLSDFGIFVKEVIPNGLADKDGRLKKGDQLLEANGNGLVAVSNSMAVGILKEGVATDCITLLVARDTQSQSEFKRLSQDFDRSPPQLKGGSRDNQVPPIASSTPLHPLPVSTETKSSLSVLQSTLVTDLANQRNSSSSELTNITTTDISSHGEEEEDDDERDQTSSQGAGPKTWESSRLDNPVALSDIVVTVPLVDTPPRSSTNKNSTAMNGETESEEDDAPPPPLPSSLPPGDMAEETESPTSPPPPLPTSPMPDEDEELILPDEDKLTQAEAGMTTIGVLTTNTFLDRKSPEGKSVSSPPPLSPTSPPHRSTLTIPKGVSGLGVNLEGGPGQPRGPYIVIGSITPGSDAAKDGRLLVGDRILSVNGESFSGISRERALTILTQMKGRSTVKSYTIEYERPVAIGGPNDEDSPFESLPPRTLTSDSIFDSDTLPASVARTTSQTGAQPGDALGPSPSSVASTSAPLVGGKGVMPRRYMGKKEPVEKGKHDSISKRLSMDPAARVSLQKLELALQFMGKVLTTPQKELVHAKLDVDSSGKVVFSEFVQLAQEMFAFKMEGAHLEAGLVLALTQKDSMELPPYPRKAGSVDALPLDSLQQAPPSPSKISSSQPHISTTTLPPSPPPPLLPEEGRDTPPLLQKETELRRQREQLVRLGNQQKRYESRKDSGGDSYLGTVSDTLLLREAGLPRPVGGVFSSKNYTGEELNENQVLRKKVAMLESALREKERETELLQLVAPGSSRETQLLRRQIVEGEEHMAQKELRCRQLEETIRHMEVELAGLRRRPVEQPTVELRSQLATLDCQLRKEQAITRRFQTTTETLLQFVEMCHEALVKSPEATKILYHRHGNGETAQRGDAVTGNPRPPPYLAKHAKVTSVTLAQEAHETMLSVHKMLQLKNLPYGWEEAYTEEGEKYYINHETQTTSWVHPVTHVSAVPSSPSSSSPSRRSGRSSRSSSHHSLTAPPFTQATPTKTP</sequence>
<dbReference type="GO" id="GO:0016323">
    <property type="term" value="C:basolateral plasma membrane"/>
    <property type="evidence" value="ECO:0007669"/>
    <property type="project" value="TreeGrafter"/>
</dbReference>
<gene>
    <name evidence="7" type="ORF">GBAR_LOCUS21209</name>
</gene>
<feature type="coiled-coil region" evidence="3">
    <location>
        <begin position="756"/>
        <end position="832"/>
    </location>
</feature>
<dbReference type="InterPro" id="IPR036020">
    <property type="entry name" value="WW_dom_sf"/>
</dbReference>
<dbReference type="AlphaFoldDB" id="A0AA35X510"/>
<proteinExistence type="predicted"/>
<feature type="region of interest" description="Disordered" evidence="4">
    <location>
        <begin position="641"/>
        <end position="683"/>
    </location>
</feature>
<evidence type="ECO:0000259" key="6">
    <source>
        <dbReference type="PROSITE" id="PS50106"/>
    </source>
</evidence>
<evidence type="ECO:0000313" key="7">
    <source>
        <dbReference type="EMBL" id="CAI8038022.1"/>
    </source>
</evidence>
<dbReference type="Gene3D" id="2.20.70.10">
    <property type="match status" value="1"/>
</dbReference>
<keyword evidence="3" id="KW-0175">Coiled coil</keyword>
<dbReference type="GO" id="GO:0043113">
    <property type="term" value="P:receptor clustering"/>
    <property type="evidence" value="ECO:0007669"/>
    <property type="project" value="TreeGrafter"/>
</dbReference>
<feature type="compositionally biased region" description="Polar residues" evidence="4">
    <location>
        <begin position="246"/>
        <end position="260"/>
    </location>
</feature>
<dbReference type="PROSITE" id="PS01159">
    <property type="entry name" value="WW_DOMAIN_1"/>
    <property type="match status" value="1"/>
</dbReference>
<dbReference type="PANTHER" id="PTHR23119:SF51">
    <property type="entry name" value="DISKS LARGE 1 TUMOR SUPPRESSOR PROTEIN"/>
    <property type="match status" value="1"/>
</dbReference>
<feature type="compositionally biased region" description="Pro residues" evidence="4">
    <location>
        <begin position="290"/>
        <end position="300"/>
    </location>
</feature>
<dbReference type="GO" id="GO:0045197">
    <property type="term" value="P:establishment or maintenance of epithelial cell apical/basal polarity"/>
    <property type="evidence" value="ECO:0007669"/>
    <property type="project" value="TreeGrafter"/>
</dbReference>
<evidence type="ECO:0000256" key="3">
    <source>
        <dbReference type="SAM" id="Coils"/>
    </source>
</evidence>
<feature type="domain" description="WW" evidence="5">
    <location>
        <begin position="945"/>
        <end position="978"/>
    </location>
</feature>
<dbReference type="PANTHER" id="PTHR23119">
    <property type="entry name" value="DISCS LARGE"/>
    <property type="match status" value="1"/>
</dbReference>
<dbReference type="Proteomes" id="UP001174909">
    <property type="component" value="Unassembled WGS sequence"/>
</dbReference>
<evidence type="ECO:0000256" key="1">
    <source>
        <dbReference type="ARBA" id="ARBA00004370"/>
    </source>
</evidence>
<evidence type="ECO:0000256" key="2">
    <source>
        <dbReference type="ARBA" id="ARBA00023136"/>
    </source>
</evidence>
<dbReference type="GO" id="GO:0098609">
    <property type="term" value="P:cell-cell adhesion"/>
    <property type="evidence" value="ECO:0007669"/>
    <property type="project" value="TreeGrafter"/>
</dbReference>
<dbReference type="Pfam" id="PF00397">
    <property type="entry name" value="WW"/>
    <property type="match status" value="1"/>
</dbReference>
<feature type="compositionally biased region" description="Basic and acidic residues" evidence="4">
    <location>
        <begin position="527"/>
        <end position="540"/>
    </location>
</feature>
<feature type="compositionally biased region" description="Low complexity" evidence="4">
    <location>
        <begin position="502"/>
        <end position="513"/>
    </location>
</feature>
<dbReference type="GO" id="GO:0030054">
    <property type="term" value="C:cell junction"/>
    <property type="evidence" value="ECO:0007669"/>
    <property type="project" value="TreeGrafter"/>
</dbReference>
<dbReference type="Gene3D" id="2.30.42.10">
    <property type="match status" value="2"/>
</dbReference>
<dbReference type="FunFam" id="2.20.70.10:FF:000034">
    <property type="entry name" value="syntaxin-binding protein 4 isoform X1"/>
    <property type="match status" value="1"/>
</dbReference>
<dbReference type="SMART" id="SM00228">
    <property type="entry name" value="PDZ"/>
    <property type="match status" value="2"/>
</dbReference>
<feature type="domain" description="PDZ" evidence="6">
    <location>
        <begin position="361"/>
        <end position="430"/>
    </location>
</feature>
<dbReference type="EMBL" id="CASHTH010002970">
    <property type="protein sequence ID" value="CAI8038022.1"/>
    <property type="molecule type" value="Genomic_DNA"/>
</dbReference>
<protein>
    <submittedName>
        <fullName evidence="7">Syntaxin-binding protein 4</fullName>
    </submittedName>
</protein>
<dbReference type="CDD" id="cd00201">
    <property type="entry name" value="WW"/>
    <property type="match status" value="1"/>
</dbReference>
<reference evidence="7" key="1">
    <citation type="submission" date="2023-03" db="EMBL/GenBank/DDBJ databases">
        <authorList>
            <person name="Steffen K."/>
            <person name="Cardenas P."/>
        </authorList>
    </citation>
    <scope>NUCLEOTIDE SEQUENCE</scope>
</reference>
<accession>A0AA35X510</accession>
<feature type="compositionally biased region" description="Basic and acidic residues" evidence="4">
    <location>
        <begin position="119"/>
        <end position="129"/>
    </location>
</feature>
<dbReference type="CDD" id="cd00136">
    <property type="entry name" value="PDZ_canonical"/>
    <property type="match status" value="1"/>
</dbReference>
<feature type="region of interest" description="Disordered" evidence="4">
    <location>
        <begin position="450"/>
        <end position="540"/>
    </location>
</feature>
<feature type="region of interest" description="Disordered" evidence="4">
    <location>
        <begin position="332"/>
        <end position="361"/>
    </location>
</feature>
<keyword evidence="2" id="KW-0472">Membrane</keyword>
<comment type="caution">
    <text evidence="7">The sequence shown here is derived from an EMBL/GenBank/DDBJ whole genome shotgun (WGS) entry which is preliminary data.</text>
</comment>
<dbReference type="SMART" id="SM00456">
    <property type="entry name" value="WW"/>
    <property type="match status" value="1"/>
</dbReference>
<keyword evidence="8" id="KW-1185">Reference proteome</keyword>
<dbReference type="InterPro" id="IPR050614">
    <property type="entry name" value="Synaptic_Scaffolding_LAP-MAGUK"/>
</dbReference>
<dbReference type="GO" id="GO:0097120">
    <property type="term" value="P:receptor localization to synapse"/>
    <property type="evidence" value="ECO:0007669"/>
    <property type="project" value="TreeGrafter"/>
</dbReference>
<feature type="region of interest" description="Disordered" evidence="4">
    <location>
        <begin position="699"/>
        <end position="718"/>
    </location>
</feature>
<dbReference type="GO" id="GO:0019901">
    <property type="term" value="F:protein kinase binding"/>
    <property type="evidence" value="ECO:0007669"/>
    <property type="project" value="TreeGrafter"/>
</dbReference>
<dbReference type="Pfam" id="PF00595">
    <property type="entry name" value="PDZ"/>
    <property type="match status" value="2"/>
</dbReference>
<feature type="compositionally biased region" description="Pro residues" evidence="4">
    <location>
        <begin position="347"/>
        <end position="356"/>
    </location>
</feature>
<dbReference type="InterPro" id="IPR001478">
    <property type="entry name" value="PDZ"/>
</dbReference>
<comment type="subcellular location">
    <subcellularLocation>
        <location evidence="1">Membrane</location>
    </subcellularLocation>
</comment>
<dbReference type="PROSITE" id="PS50020">
    <property type="entry name" value="WW_DOMAIN_2"/>
    <property type="match status" value="1"/>
</dbReference>
<organism evidence="7 8">
    <name type="scientific">Geodia barretti</name>
    <name type="common">Barrett's horny sponge</name>
    <dbReference type="NCBI Taxonomy" id="519541"/>
    <lineage>
        <taxon>Eukaryota</taxon>
        <taxon>Metazoa</taxon>
        <taxon>Porifera</taxon>
        <taxon>Demospongiae</taxon>
        <taxon>Heteroscleromorpha</taxon>
        <taxon>Tetractinellida</taxon>
        <taxon>Astrophorina</taxon>
        <taxon>Geodiidae</taxon>
        <taxon>Geodia</taxon>
    </lineage>
</organism>
<dbReference type="SUPFAM" id="SSF50156">
    <property type="entry name" value="PDZ domain-like"/>
    <property type="match status" value="2"/>
</dbReference>
<feature type="compositionally biased region" description="Low complexity" evidence="4">
    <location>
        <begin position="652"/>
        <end position="666"/>
    </location>
</feature>
<dbReference type="SUPFAM" id="SSF51045">
    <property type="entry name" value="WW domain"/>
    <property type="match status" value="1"/>
</dbReference>
<feature type="region of interest" description="Disordered" evidence="4">
    <location>
        <begin position="239"/>
        <end position="306"/>
    </location>
</feature>
<evidence type="ECO:0000313" key="8">
    <source>
        <dbReference type="Proteomes" id="UP001174909"/>
    </source>
</evidence>
<feature type="region of interest" description="Disordered" evidence="4">
    <location>
        <begin position="177"/>
        <end position="227"/>
    </location>
</feature>
<feature type="region of interest" description="Disordered" evidence="4">
    <location>
        <begin position="980"/>
        <end position="1022"/>
    </location>
</feature>
<feature type="compositionally biased region" description="Low complexity" evidence="4">
    <location>
        <begin position="980"/>
        <end position="1007"/>
    </location>
</feature>
<name>A0AA35X510_GEOBA</name>
<dbReference type="PROSITE" id="PS50106">
    <property type="entry name" value="PDZ"/>
    <property type="match status" value="2"/>
</dbReference>